<keyword evidence="5 12" id="KW-0418">Kinase</keyword>
<evidence type="ECO:0000256" key="7">
    <source>
        <dbReference type="ARBA" id="ARBA00048655"/>
    </source>
</evidence>
<dbReference type="FunFam" id="3.90.1200.10:FF:000006">
    <property type="entry name" value="Protein-ribulosamine 3-kinase, chloroplastic"/>
    <property type="match status" value="1"/>
</dbReference>
<dbReference type="PhylomeDB" id="E9GAS0"/>
<evidence type="ECO:0000256" key="10">
    <source>
        <dbReference type="ARBA" id="ARBA00070196"/>
    </source>
</evidence>
<dbReference type="GO" id="GO:0016301">
    <property type="term" value="F:kinase activity"/>
    <property type="evidence" value="ECO:0000318"/>
    <property type="project" value="GO_Central"/>
</dbReference>
<proteinExistence type="inferred from homology"/>
<comment type="similarity">
    <text evidence="1 12">Belongs to the fructosamine kinase family.</text>
</comment>
<reference evidence="13 14" key="1">
    <citation type="journal article" date="2011" name="Science">
        <title>The ecoresponsive genome of Daphnia pulex.</title>
        <authorList>
            <person name="Colbourne J.K."/>
            <person name="Pfrender M.E."/>
            <person name="Gilbert D."/>
            <person name="Thomas W.K."/>
            <person name="Tucker A."/>
            <person name="Oakley T.H."/>
            <person name="Tokishita S."/>
            <person name="Aerts A."/>
            <person name="Arnold G.J."/>
            <person name="Basu M.K."/>
            <person name="Bauer D.J."/>
            <person name="Caceres C.E."/>
            <person name="Carmel L."/>
            <person name="Casola C."/>
            <person name="Choi J.H."/>
            <person name="Detter J.C."/>
            <person name="Dong Q."/>
            <person name="Dusheyko S."/>
            <person name="Eads B.D."/>
            <person name="Frohlich T."/>
            <person name="Geiler-Samerotte K.A."/>
            <person name="Gerlach D."/>
            <person name="Hatcher P."/>
            <person name="Jogdeo S."/>
            <person name="Krijgsveld J."/>
            <person name="Kriventseva E.V."/>
            <person name="Kultz D."/>
            <person name="Laforsch C."/>
            <person name="Lindquist E."/>
            <person name="Lopez J."/>
            <person name="Manak J.R."/>
            <person name="Muller J."/>
            <person name="Pangilinan J."/>
            <person name="Patwardhan R.P."/>
            <person name="Pitluck S."/>
            <person name="Pritham E.J."/>
            <person name="Rechtsteiner A."/>
            <person name="Rho M."/>
            <person name="Rogozin I.B."/>
            <person name="Sakarya O."/>
            <person name="Salamov A."/>
            <person name="Schaack S."/>
            <person name="Shapiro H."/>
            <person name="Shiga Y."/>
            <person name="Skalitzky C."/>
            <person name="Smith Z."/>
            <person name="Souvorov A."/>
            <person name="Sung W."/>
            <person name="Tang Z."/>
            <person name="Tsuchiya D."/>
            <person name="Tu H."/>
            <person name="Vos H."/>
            <person name="Wang M."/>
            <person name="Wolf Y.I."/>
            <person name="Yamagata H."/>
            <person name="Yamada T."/>
            <person name="Ye Y."/>
            <person name="Shaw J.R."/>
            <person name="Andrews J."/>
            <person name="Crease T.J."/>
            <person name="Tang H."/>
            <person name="Lucas S.M."/>
            <person name="Robertson H.M."/>
            <person name="Bork P."/>
            <person name="Koonin E.V."/>
            <person name="Zdobnov E.M."/>
            <person name="Grigoriev I.V."/>
            <person name="Lynch M."/>
            <person name="Boore J.L."/>
        </authorList>
    </citation>
    <scope>NUCLEOTIDE SEQUENCE [LARGE SCALE GENOMIC DNA]</scope>
</reference>
<comment type="catalytic activity">
    <reaction evidence="8">
        <text>N(6)-(D-erythrulosyl)-L-lysyl-[protein] + ATP = N(6)-(3-O-phospho-D-erythrulosyl)-L-lysyl-[protein] + ADP + H(+)</text>
        <dbReference type="Rhea" id="RHEA:61396"/>
        <dbReference type="Rhea" id="RHEA-COMP:15794"/>
        <dbReference type="Rhea" id="RHEA-COMP:15799"/>
        <dbReference type="ChEBI" id="CHEBI:15378"/>
        <dbReference type="ChEBI" id="CHEBI:30616"/>
        <dbReference type="ChEBI" id="CHEBI:144587"/>
        <dbReference type="ChEBI" id="CHEBI:144624"/>
        <dbReference type="ChEBI" id="CHEBI:456216"/>
    </reaction>
    <physiologicalReaction direction="left-to-right" evidence="8">
        <dbReference type="Rhea" id="RHEA:61397"/>
    </physiologicalReaction>
</comment>
<dbReference type="GO" id="GO:0005524">
    <property type="term" value="F:ATP binding"/>
    <property type="evidence" value="ECO:0007669"/>
    <property type="project" value="UniProtKB-KW"/>
</dbReference>
<evidence type="ECO:0000256" key="4">
    <source>
        <dbReference type="ARBA" id="ARBA00022741"/>
    </source>
</evidence>
<evidence type="ECO:0000256" key="8">
    <source>
        <dbReference type="ARBA" id="ARBA00050782"/>
    </source>
</evidence>
<dbReference type="EC" id="2.7.1.172" evidence="2"/>
<dbReference type="PIRSF" id="PIRSF006221">
    <property type="entry name" value="Ketosamine-3-kinase"/>
    <property type="match status" value="1"/>
</dbReference>
<dbReference type="SUPFAM" id="SSF56112">
    <property type="entry name" value="Protein kinase-like (PK-like)"/>
    <property type="match status" value="1"/>
</dbReference>
<keyword evidence="3 12" id="KW-0808">Transferase</keyword>
<dbReference type="Proteomes" id="UP000000305">
    <property type="component" value="Unassembled WGS sequence"/>
</dbReference>
<evidence type="ECO:0000256" key="11">
    <source>
        <dbReference type="ARBA" id="ARBA00075898"/>
    </source>
</evidence>
<evidence type="ECO:0000256" key="1">
    <source>
        <dbReference type="ARBA" id="ARBA00009460"/>
    </source>
</evidence>
<evidence type="ECO:0000256" key="5">
    <source>
        <dbReference type="ARBA" id="ARBA00022777"/>
    </source>
</evidence>
<evidence type="ECO:0000256" key="6">
    <source>
        <dbReference type="ARBA" id="ARBA00022840"/>
    </source>
</evidence>
<organism evidence="13 14">
    <name type="scientific">Daphnia pulex</name>
    <name type="common">Water flea</name>
    <dbReference type="NCBI Taxonomy" id="6669"/>
    <lineage>
        <taxon>Eukaryota</taxon>
        <taxon>Metazoa</taxon>
        <taxon>Ecdysozoa</taxon>
        <taxon>Arthropoda</taxon>
        <taxon>Crustacea</taxon>
        <taxon>Branchiopoda</taxon>
        <taxon>Diplostraca</taxon>
        <taxon>Cladocera</taxon>
        <taxon>Anomopoda</taxon>
        <taxon>Daphniidae</taxon>
        <taxon>Daphnia</taxon>
    </lineage>
</organism>
<accession>E9GAS0</accession>
<dbReference type="GO" id="GO:0005737">
    <property type="term" value="C:cytoplasm"/>
    <property type="evidence" value="ECO:0007669"/>
    <property type="project" value="UniProtKB-ARBA"/>
</dbReference>
<sequence length="301" mass="34770">MAEYREIIASELKLKKIDPWKRIGGGCSSNNWAFKTDIGEIFAKICSDENGKDILLGEFKSLEMLQMTNAVRVPKPIKVVSSYNTTILITEYIQFRGLKVFQGELGHQLAILHLKNLELLKINSDQAVRQFGFYVNVCCGLLPVENQWNGNWTDFYCKQRLKPQIKNVAQKSGNKEVERLWSLLEPKIVQLFDGVTVFPSLLHGDLWSGNVGETNDAPVIYDPASFYGHHEFDLAITRMFGGFSKEFYEKYHQLIPREKGFEERKPLYELFHYLNHWNHFGGGYEEQSLGIMRKLIKLIHC</sequence>
<dbReference type="OMA" id="RECDIAM"/>
<dbReference type="HOGENOM" id="CLU_036517_0_1_1"/>
<dbReference type="STRING" id="6669.E9GAS0"/>
<dbReference type="PANTHER" id="PTHR12149">
    <property type="entry name" value="FRUCTOSAMINE 3 KINASE-RELATED PROTEIN"/>
    <property type="match status" value="1"/>
</dbReference>
<dbReference type="InterPro" id="IPR011009">
    <property type="entry name" value="Kinase-like_dom_sf"/>
</dbReference>
<dbReference type="EMBL" id="GL732537">
    <property type="protein sequence ID" value="EFX83493.1"/>
    <property type="molecule type" value="Genomic_DNA"/>
</dbReference>
<comment type="function">
    <text evidence="9">Initiates a process leading to the deglycation of proteins. Phosphorylates low-molecular-mass and protein-bound erythrulosamines and ribulosamines, but not fructosamines or psicosamines, on the third carbon of the sugar moiety. Protein-bound erythrulosamine 3-phosphates and ribulosamine 3-phosphates are unstable and decompose under physiological conditions.</text>
</comment>
<dbReference type="Gene3D" id="3.90.1200.10">
    <property type="match status" value="1"/>
</dbReference>
<keyword evidence="6" id="KW-0067">ATP-binding</keyword>
<dbReference type="InterPro" id="IPR016477">
    <property type="entry name" value="Fructo-/Ketosamine-3-kinase"/>
</dbReference>
<dbReference type="Gene3D" id="3.30.200.20">
    <property type="entry name" value="Phosphorylase Kinase, domain 1"/>
    <property type="match status" value="1"/>
</dbReference>
<evidence type="ECO:0000256" key="3">
    <source>
        <dbReference type="ARBA" id="ARBA00022679"/>
    </source>
</evidence>
<evidence type="ECO:0000256" key="12">
    <source>
        <dbReference type="PIRNR" id="PIRNR006221"/>
    </source>
</evidence>
<dbReference type="OrthoDB" id="5772781at2759"/>
<name>E9GAS0_DAPPU</name>
<evidence type="ECO:0000313" key="14">
    <source>
        <dbReference type="Proteomes" id="UP000000305"/>
    </source>
</evidence>
<dbReference type="eggNOG" id="KOG3021">
    <property type="taxonomic scope" value="Eukaryota"/>
</dbReference>
<dbReference type="AlphaFoldDB" id="E9GAS0"/>
<protein>
    <recommendedName>
        <fullName evidence="10">Protein-ribulosamine 3-kinase, chloroplastic</fullName>
        <ecNumber evidence="2">2.7.1.172</ecNumber>
    </recommendedName>
    <alternativeName>
        <fullName evidence="11">Fructosamine 3-kinase-related protein</fullName>
    </alternativeName>
</protein>
<evidence type="ECO:0000256" key="9">
    <source>
        <dbReference type="ARBA" id="ARBA00057354"/>
    </source>
</evidence>
<evidence type="ECO:0000313" key="13">
    <source>
        <dbReference type="EMBL" id="EFX83493.1"/>
    </source>
</evidence>
<dbReference type="InParanoid" id="E9GAS0"/>
<dbReference type="PANTHER" id="PTHR12149:SF8">
    <property type="entry name" value="PROTEIN-RIBULOSAMINE 3-KINASE"/>
    <property type="match status" value="1"/>
</dbReference>
<dbReference type="GO" id="GO:0102193">
    <property type="term" value="F:protein-ribulosamine 3-kinase activity"/>
    <property type="evidence" value="ECO:0007669"/>
    <property type="project" value="UniProtKB-EC"/>
</dbReference>
<evidence type="ECO:0000256" key="2">
    <source>
        <dbReference type="ARBA" id="ARBA00011961"/>
    </source>
</evidence>
<dbReference type="KEGG" id="dpx:DAPPUDRAFT_48121"/>
<keyword evidence="4" id="KW-0547">Nucleotide-binding</keyword>
<keyword evidence="14" id="KW-1185">Reference proteome</keyword>
<dbReference type="Pfam" id="PF03881">
    <property type="entry name" value="Fructosamin_kin"/>
    <property type="match status" value="1"/>
</dbReference>
<comment type="catalytic activity">
    <reaction evidence="7">
        <text>N(6)-D-ribulosyl-L-lysyl-[protein] + ATP = N(6)-(3-O-phospho-D-ribulosyl)-L-lysyl-[protein] + ADP + H(+)</text>
        <dbReference type="Rhea" id="RHEA:48432"/>
        <dbReference type="Rhea" id="RHEA-COMP:12103"/>
        <dbReference type="Rhea" id="RHEA-COMP:12104"/>
        <dbReference type="ChEBI" id="CHEBI:15378"/>
        <dbReference type="ChEBI" id="CHEBI:30616"/>
        <dbReference type="ChEBI" id="CHEBI:90418"/>
        <dbReference type="ChEBI" id="CHEBI:90420"/>
        <dbReference type="ChEBI" id="CHEBI:456216"/>
        <dbReference type="EC" id="2.7.1.172"/>
    </reaction>
    <physiologicalReaction direction="left-to-right" evidence="7">
        <dbReference type="Rhea" id="RHEA:48433"/>
    </physiologicalReaction>
</comment>
<dbReference type="FunFam" id="3.30.200.20:FF:000264">
    <property type="entry name" value="Protein-ribulosamine 3-kinase, chloroplastic"/>
    <property type="match status" value="1"/>
</dbReference>
<gene>
    <name evidence="13" type="ORF">DAPPUDRAFT_48121</name>
</gene>